<dbReference type="SUPFAM" id="SSF52777">
    <property type="entry name" value="CoA-dependent acyltransferases"/>
    <property type="match status" value="2"/>
</dbReference>
<evidence type="ECO:0000259" key="5">
    <source>
        <dbReference type="PROSITE" id="PS50075"/>
    </source>
</evidence>
<dbReference type="InterPro" id="IPR042099">
    <property type="entry name" value="ANL_N_sf"/>
</dbReference>
<keyword evidence="7" id="KW-1185">Reference proteome</keyword>
<dbReference type="Pfam" id="PF00668">
    <property type="entry name" value="Condensation"/>
    <property type="match status" value="2"/>
</dbReference>
<dbReference type="Gene3D" id="3.30.300.30">
    <property type="match status" value="1"/>
</dbReference>
<dbReference type="InterPro" id="IPR010071">
    <property type="entry name" value="AA_adenyl_dom"/>
</dbReference>
<dbReference type="Gene3D" id="3.30.559.10">
    <property type="entry name" value="Chloramphenicol acetyltransferase-like domain"/>
    <property type="match status" value="1"/>
</dbReference>
<evidence type="ECO:0000313" key="6">
    <source>
        <dbReference type="EMBL" id="GAA2882145.1"/>
    </source>
</evidence>
<proteinExistence type="predicted"/>
<feature type="domain" description="Carrier" evidence="5">
    <location>
        <begin position="991"/>
        <end position="1066"/>
    </location>
</feature>
<dbReference type="PANTHER" id="PTHR45527">
    <property type="entry name" value="NONRIBOSOMAL PEPTIDE SYNTHETASE"/>
    <property type="match status" value="1"/>
</dbReference>
<evidence type="ECO:0000256" key="3">
    <source>
        <dbReference type="ARBA" id="ARBA00022553"/>
    </source>
</evidence>
<dbReference type="PANTHER" id="PTHR45527:SF1">
    <property type="entry name" value="FATTY ACID SYNTHASE"/>
    <property type="match status" value="1"/>
</dbReference>
<dbReference type="InterPro" id="IPR000873">
    <property type="entry name" value="AMP-dep_synth/lig_dom"/>
</dbReference>
<dbReference type="PROSITE" id="PS50075">
    <property type="entry name" value="CARRIER"/>
    <property type="match status" value="1"/>
</dbReference>
<dbReference type="Proteomes" id="UP001500831">
    <property type="component" value="Unassembled WGS sequence"/>
</dbReference>
<comment type="cofactor">
    <cofactor evidence="1">
        <name>pantetheine 4'-phosphate</name>
        <dbReference type="ChEBI" id="CHEBI:47942"/>
    </cofactor>
</comment>
<comment type="caution">
    <text evidence="6">The sequence shown here is derived from an EMBL/GenBank/DDBJ whole genome shotgun (WGS) entry which is preliminary data.</text>
</comment>
<reference evidence="6 7" key="1">
    <citation type="journal article" date="2019" name="Int. J. Syst. Evol. Microbiol.">
        <title>The Global Catalogue of Microorganisms (GCM) 10K type strain sequencing project: providing services to taxonomists for standard genome sequencing and annotation.</title>
        <authorList>
            <consortium name="The Broad Institute Genomics Platform"/>
            <consortium name="The Broad Institute Genome Sequencing Center for Infectious Disease"/>
            <person name="Wu L."/>
            <person name="Ma J."/>
        </authorList>
    </citation>
    <scope>NUCLEOTIDE SEQUENCE [LARGE SCALE GENOMIC DNA]</scope>
    <source>
        <strain evidence="6 7">JCM 6242</strain>
    </source>
</reference>
<dbReference type="Gene3D" id="3.40.50.12780">
    <property type="entry name" value="N-terminal domain of ligase-like"/>
    <property type="match status" value="1"/>
</dbReference>
<dbReference type="Gene3D" id="3.30.559.30">
    <property type="entry name" value="Nonribosomal peptide synthetase, condensation domain"/>
    <property type="match status" value="1"/>
</dbReference>
<dbReference type="Gene3D" id="1.10.1200.10">
    <property type="entry name" value="ACP-like"/>
    <property type="match status" value="1"/>
</dbReference>
<dbReference type="NCBIfam" id="TIGR01733">
    <property type="entry name" value="AA-adenyl-dom"/>
    <property type="match status" value="1"/>
</dbReference>
<accession>A0ABN3W1H1</accession>
<name>A0ABN3W1H1_9ACTN</name>
<dbReference type="PROSITE" id="PS00455">
    <property type="entry name" value="AMP_BINDING"/>
    <property type="match status" value="1"/>
</dbReference>
<feature type="region of interest" description="Disordered" evidence="4">
    <location>
        <begin position="590"/>
        <end position="623"/>
    </location>
</feature>
<feature type="compositionally biased region" description="Gly residues" evidence="4">
    <location>
        <begin position="599"/>
        <end position="608"/>
    </location>
</feature>
<evidence type="ECO:0000256" key="1">
    <source>
        <dbReference type="ARBA" id="ARBA00001957"/>
    </source>
</evidence>
<dbReference type="InterPro" id="IPR009081">
    <property type="entry name" value="PP-bd_ACP"/>
</dbReference>
<dbReference type="InterPro" id="IPR036736">
    <property type="entry name" value="ACP-like_sf"/>
</dbReference>
<evidence type="ECO:0000256" key="4">
    <source>
        <dbReference type="SAM" id="MobiDB-lite"/>
    </source>
</evidence>
<dbReference type="SUPFAM" id="SSF47336">
    <property type="entry name" value="ACP-like"/>
    <property type="match status" value="1"/>
</dbReference>
<dbReference type="InterPro" id="IPR025110">
    <property type="entry name" value="AMP-bd_C"/>
</dbReference>
<dbReference type="InterPro" id="IPR023213">
    <property type="entry name" value="CAT-like_dom_sf"/>
</dbReference>
<keyword evidence="3" id="KW-0597">Phosphoprotein</keyword>
<gene>
    <name evidence="6" type="ORF">GCM10010517_45300</name>
</gene>
<dbReference type="InterPro" id="IPR045851">
    <property type="entry name" value="AMP-bd_C_sf"/>
</dbReference>
<dbReference type="Gene3D" id="3.40.50.980">
    <property type="match status" value="2"/>
</dbReference>
<dbReference type="Pfam" id="PF00550">
    <property type="entry name" value="PP-binding"/>
    <property type="match status" value="1"/>
</dbReference>
<evidence type="ECO:0000313" key="7">
    <source>
        <dbReference type="Proteomes" id="UP001500831"/>
    </source>
</evidence>
<protein>
    <recommendedName>
        <fullName evidence="5">Carrier domain-containing protein</fullName>
    </recommendedName>
</protein>
<dbReference type="Pfam" id="PF13193">
    <property type="entry name" value="AMP-binding_C"/>
    <property type="match status" value="1"/>
</dbReference>
<dbReference type="InterPro" id="IPR001242">
    <property type="entry name" value="Condensation_dom"/>
</dbReference>
<sequence>MKLFSPVQERAWLEHRLRGDTVPDGISLRLRLAGPLDERALGLALGDLTVRHEVLRWCLPTRGDGPHPVVSAPAARAPRPVPVDPDKLPAALAEVDTQPFDLVTGPLTHVCLFALGPREHVLVLRMHPCVADEGSVAVLAADLAELYRARAEGDSARLPAPGGGSRAPERPPGPRGARAFWRAALRDVPPLEPAVDRPRPGHGTGAGAAYRFPVTVPPRLGEPSTAVLAAFAVLLARCSGQERFTIGLRAPGRVTGLLGGEPGRLAGAAGPLDDLVPLPVDLRGGRGLAALRARLDRALADAARYRLPLQDVASAVAPPRDPSRGALFDVTYGVAPRVLAHQAAGLRFEPVDGPETAGRVAHGLDLRLAAGAPGAGGDGRLRATLTYAADVFEPATIERMAARLTRLLGELTRSPGCPVLDLPLDDRAGPIPGPPAAVDPDAPGATLATLIAAQAGRTPGATAVDGDDGRLTYRELDGRARELAGRLAAEGVGPGTVVAVCLPRSARLVTVVTGVLYAGGAFLALDPTQPARRLEYLLSDAAPAVVVSTGEILGGLPGAGKRRLDLDRLDRLDPGGPGLGRLDLDRLGLDGSDLDGSGPRSGGRGPGHGVLTPDFPAPGLTTPDFPAPGLTAPERHGTACPAGPRDLAYMIYTSGSTGLPKGVLLEHSGACNLVASLAPELGIGPGVRVLQFAPPTFDAWVWEVFTTLTSGGTLCVPRAGEILVGRALSRCLAERRVNVVLLPPSVIATLPGDDSLPELRVLVTGGEACAPELVERWGRDRRMVNAYGPTEATVIATLAACAPGEGVPPIGLPMAGAHALVLDGAGRPVPRGIPGELHVGGAGVARGYHRRPALTAERFVPAAGGGRLYRTGDLVRQRPDGRLDFIGRVDHQVKHRGYRIELGEIEQTLRACPGVDDAAVTLEDERLVAYVAAAPPVTARDTRAWAAERLPGYMVPGTVHVLDALPLTPAGKIDRRRLAGAATRVGRRAAEPRDRLELEVLEAFRQVLDAPRTGPHDAFFDAGGDSRLAVTLLDRLRRDLRRPVPARLLWERQTPAELASALRDPV</sequence>
<dbReference type="CDD" id="cd05930">
    <property type="entry name" value="A_NRPS"/>
    <property type="match status" value="1"/>
</dbReference>
<dbReference type="InterPro" id="IPR020845">
    <property type="entry name" value="AMP-binding_CS"/>
</dbReference>
<organism evidence="6 7">
    <name type="scientific">Streptosporangium fragile</name>
    <dbReference type="NCBI Taxonomy" id="46186"/>
    <lineage>
        <taxon>Bacteria</taxon>
        <taxon>Bacillati</taxon>
        <taxon>Actinomycetota</taxon>
        <taxon>Actinomycetes</taxon>
        <taxon>Streptosporangiales</taxon>
        <taxon>Streptosporangiaceae</taxon>
        <taxon>Streptosporangium</taxon>
    </lineage>
</organism>
<feature type="region of interest" description="Disordered" evidence="4">
    <location>
        <begin position="155"/>
        <end position="176"/>
    </location>
</feature>
<dbReference type="RefSeq" id="WP_344974909.1">
    <property type="nucleotide sequence ID" value="NZ_BAAAVI010000033.1"/>
</dbReference>
<dbReference type="SMART" id="SM00823">
    <property type="entry name" value="PKS_PP"/>
    <property type="match status" value="1"/>
</dbReference>
<dbReference type="Pfam" id="PF00501">
    <property type="entry name" value="AMP-binding"/>
    <property type="match status" value="1"/>
</dbReference>
<dbReference type="InterPro" id="IPR020806">
    <property type="entry name" value="PKS_PP-bd"/>
</dbReference>
<evidence type="ECO:0000256" key="2">
    <source>
        <dbReference type="ARBA" id="ARBA00022450"/>
    </source>
</evidence>
<dbReference type="EMBL" id="BAAAVI010000033">
    <property type="protein sequence ID" value="GAA2882145.1"/>
    <property type="molecule type" value="Genomic_DNA"/>
</dbReference>
<keyword evidence="2" id="KW-0596">Phosphopantetheine</keyword>
<dbReference type="SUPFAM" id="SSF56801">
    <property type="entry name" value="Acetyl-CoA synthetase-like"/>
    <property type="match status" value="1"/>
</dbReference>